<dbReference type="SUPFAM" id="SSF51197">
    <property type="entry name" value="Clavaminate synthase-like"/>
    <property type="match status" value="2"/>
</dbReference>
<dbReference type="GO" id="GO:0016491">
    <property type="term" value="F:oxidoreductase activity"/>
    <property type="evidence" value="ECO:0007669"/>
    <property type="project" value="UniProtKB-KW"/>
</dbReference>
<evidence type="ECO:0000256" key="3">
    <source>
        <dbReference type="ARBA" id="ARBA00023004"/>
    </source>
</evidence>
<dbReference type="InterPro" id="IPR003347">
    <property type="entry name" value="JmjC_dom"/>
</dbReference>
<dbReference type="Gene3D" id="2.60.120.650">
    <property type="entry name" value="Cupin"/>
    <property type="match status" value="2"/>
</dbReference>
<keyword evidence="9" id="KW-1185">Reference proteome</keyword>
<evidence type="ECO:0000256" key="1">
    <source>
        <dbReference type="ARBA" id="ARBA00022723"/>
    </source>
</evidence>
<keyword evidence="2" id="KW-0560">Oxidoreductase</keyword>
<name>A0A183DPH9_9BILA</name>
<keyword evidence="4" id="KW-0805">Transcription regulation</keyword>
<dbReference type="WBParaSite" id="GPUH_0001063301-mRNA-1">
    <property type="protein sequence ID" value="GPUH_0001063301-mRNA-1"/>
    <property type="gene ID" value="GPUH_0001063301"/>
</dbReference>
<feature type="compositionally biased region" description="Acidic residues" evidence="6">
    <location>
        <begin position="51"/>
        <end position="69"/>
    </location>
</feature>
<evidence type="ECO:0000256" key="4">
    <source>
        <dbReference type="ARBA" id="ARBA00023015"/>
    </source>
</evidence>
<dbReference type="InterPro" id="IPR050690">
    <property type="entry name" value="JHDM1_Histone_Demethylase"/>
</dbReference>
<evidence type="ECO:0000256" key="6">
    <source>
        <dbReference type="SAM" id="MobiDB-lite"/>
    </source>
</evidence>
<gene>
    <name evidence="8" type="ORF">GPUH_LOCUS10620</name>
</gene>
<evidence type="ECO:0000259" key="7">
    <source>
        <dbReference type="PROSITE" id="PS51184"/>
    </source>
</evidence>
<dbReference type="OrthoDB" id="5876800at2759"/>
<feature type="domain" description="JmjC" evidence="7">
    <location>
        <begin position="241"/>
        <end position="423"/>
    </location>
</feature>
<dbReference type="PANTHER" id="PTHR23123">
    <property type="entry name" value="PHD/F-BOX CONTAINING PROTEIN"/>
    <property type="match status" value="1"/>
</dbReference>
<feature type="region of interest" description="Disordered" evidence="6">
    <location>
        <begin position="1"/>
        <end position="70"/>
    </location>
</feature>
<organism evidence="10">
    <name type="scientific">Gongylonema pulchrum</name>
    <dbReference type="NCBI Taxonomy" id="637853"/>
    <lineage>
        <taxon>Eukaryota</taxon>
        <taxon>Metazoa</taxon>
        <taxon>Ecdysozoa</taxon>
        <taxon>Nematoda</taxon>
        <taxon>Chromadorea</taxon>
        <taxon>Rhabditida</taxon>
        <taxon>Spirurina</taxon>
        <taxon>Spiruromorpha</taxon>
        <taxon>Spiruroidea</taxon>
        <taxon>Gongylonematidae</taxon>
        <taxon>Gongylonema</taxon>
    </lineage>
</organism>
<sequence>MLDSFPDGYSDTAVISSSGESAEDADFLEQEVANKRKKSTARPAKDFPDREGEEINDDDEDEEEEEEDGVLNTLWTYDLAEMRVKKEFEFPDFVREINASDSSQCFSDFTVEYVREHGLEEPLLFKDSVSALGMKMPSDGTLTAQCVLKAVGDCEVEVVGVMTQSSRRMMLRDFVRYYESPPAEREKLLNLLSLEFSLTPLAKRIRAPTVAREIDWVELYWPKELRNCPTTFPKVQKCVFCYIFLILNDTVLPMRGEPLLKTIFSYCLLSVRGSFTDFHIDFGGTSVWYHIYKGQKVCLSFFFENKHAGLCLQKVRHSSFSLIIDALLLMGHVELQTFWVVEPTEENLIKYENWILKGSQYEAFFGDLVDRCARIDLFEGYTFIIPAGWIHAVYTPEDSIVFGGNFLHSYSIPMQIRISKSEDTLMIKHKYRYPRYMEMLWYLVADIVKKATGLTYDTKPKEDEKNWILKGSQYEAFFGDLVDRCARIDLFEGYTFIIPAGWIHAVYTPEDSIVFGGNFLHSYSIPMQIRISKSEDTLMIKHKYRYPRYMEMLWYLVADIVKKATGLTYDTKPKENEKVVPSEFLSFREFVVCQHM</sequence>
<dbReference type="EMBL" id="UYRT01078063">
    <property type="protein sequence ID" value="VDN17692.1"/>
    <property type="molecule type" value="Genomic_DNA"/>
</dbReference>
<protein>
    <submittedName>
        <fullName evidence="10">JmjC domain-containing protein</fullName>
    </submittedName>
</protein>
<accession>A0A183DPH9</accession>
<dbReference type="PROSITE" id="PS51184">
    <property type="entry name" value="JMJC"/>
    <property type="match status" value="1"/>
</dbReference>
<dbReference type="AlphaFoldDB" id="A0A183DPH9"/>
<evidence type="ECO:0000313" key="8">
    <source>
        <dbReference type="EMBL" id="VDN17692.1"/>
    </source>
</evidence>
<reference evidence="10" key="1">
    <citation type="submission" date="2016-06" db="UniProtKB">
        <authorList>
            <consortium name="WormBaseParasite"/>
        </authorList>
    </citation>
    <scope>IDENTIFICATION</scope>
</reference>
<keyword evidence="3" id="KW-0408">Iron</keyword>
<dbReference type="GO" id="GO:0046872">
    <property type="term" value="F:metal ion binding"/>
    <property type="evidence" value="ECO:0007669"/>
    <property type="project" value="UniProtKB-KW"/>
</dbReference>
<keyword evidence="1" id="KW-0479">Metal-binding</keyword>
<reference evidence="8 9" key="2">
    <citation type="submission" date="2018-11" db="EMBL/GenBank/DDBJ databases">
        <authorList>
            <consortium name="Pathogen Informatics"/>
        </authorList>
    </citation>
    <scope>NUCLEOTIDE SEQUENCE [LARGE SCALE GENOMIC DNA]</scope>
</reference>
<evidence type="ECO:0000256" key="2">
    <source>
        <dbReference type="ARBA" id="ARBA00023002"/>
    </source>
</evidence>
<dbReference type="SMART" id="SM00558">
    <property type="entry name" value="JmjC"/>
    <property type="match status" value="1"/>
</dbReference>
<evidence type="ECO:0000256" key="5">
    <source>
        <dbReference type="ARBA" id="ARBA00023163"/>
    </source>
</evidence>
<evidence type="ECO:0000313" key="10">
    <source>
        <dbReference type="WBParaSite" id="GPUH_0001063301-mRNA-1"/>
    </source>
</evidence>
<dbReference type="Proteomes" id="UP000271098">
    <property type="component" value="Unassembled WGS sequence"/>
</dbReference>
<keyword evidence="5" id="KW-0804">Transcription</keyword>
<evidence type="ECO:0000313" key="9">
    <source>
        <dbReference type="Proteomes" id="UP000271098"/>
    </source>
</evidence>
<proteinExistence type="predicted"/>